<dbReference type="GO" id="GO:0009277">
    <property type="term" value="C:fungal-type cell wall"/>
    <property type="evidence" value="ECO:0007669"/>
    <property type="project" value="InterPro"/>
</dbReference>
<dbReference type="EMBL" id="CP059249">
    <property type="protein sequence ID" value="QLL32950.1"/>
    <property type="molecule type" value="Genomic_DNA"/>
</dbReference>
<feature type="signal peptide" evidence="1">
    <location>
        <begin position="1"/>
        <end position="18"/>
    </location>
</feature>
<dbReference type="KEGG" id="tgb:HG536_0D04720"/>
<gene>
    <name evidence="2" type="ORF">HG536_0D04720</name>
</gene>
<dbReference type="GeneID" id="59326117"/>
<evidence type="ECO:0000256" key="1">
    <source>
        <dbReference type="SAM" id="SignalP"/>
    </source>
</evidence>
<dbReference type="Pfam" id="PF17366">
    <property type="entry name" value="AGA2"/>
    <property type="match status" value="1"/>
</dbReference>
<feature type="chain" id="PRO_5028928793" evidence="1">
    <location>
        <begin position="19"/>
        <end position="86"/>
    </location>
</feature>
<evidence type="ECO:0000313" key="3">
    <source>
        <dbReference type="Proteomes" id="UP000515788"/>
    </source>
</evidence>
<dbReference type="GO" id="GO:0050839">
    <property type="term" value="F:cell adhesion molecule binding"/>
    <property type="evidence" value="ECO:0007669"/>
    <property type="project" value="InterPro"/>
</dbReference>
<protein>
    <submittedName>
        <fullName evidence="2">Uncharacterized protein</fullName>
    </submittedName>
</protein>
<dbReference type="AlphaFoldDB" id="A0A7G3ZHG4"/>
<evidence type="ECO:0000313" key="2">
    <source>
        <dbReference type="EMBL" id="QLL32950.1"/>
    </source>
</evidence>
<accession>A0A7G3ZHG4</accession>
<proteinExistence type="predicted"/>
<sequence length="86" mass="9084">MMLSFGLLVLILSEIALGDKPSCEVVPTAATLDATPHSTTTTTLVTNGLTQIAVLEYYKSVTYVSRCEDSTSSASPVGTTTIPVFR</sequence>
<dbReference type="GO" id="GO:0000752">
    <property type="term" value="P:agglutination involved in conjugation with cellular fusion"/>
    <property type="evidence" value="ECO:0007669"/>
    <property type="project" value="InterPro"/>
</dbReference>
<dbReference type="RefSeq" id="XP_037139624.1">
    <property type="nucleotide sequence ID" value="XM_037283728.1"/>
</dbReference>
<name>A0A7G3ZHG4_9SACH</name>
<keyword evidence="3" id="KW-1185">Reference proteome</keyword>
<keyword evidence="1" id="KW-0732">Signal</keyword>
<organism evidence="2 3">
    <name type="scientific">Torulaspora globosa</name>
    <dbReference type="NCBI Taxonomy" id="48254"/>
    <lineage>
        <taxon>Eukaryota</taxon>
        <taxon>Fungi</taxon>
        <taxon>Dikarya</taxon>
        <taxon>Ascomycota</taxon>
        <taxon>Saccharomycotina</taxon>
        <taxon>Saccharomycetes</taxon>
        <taxon>Saccharomycetales</taxon>
        <taxon>Saccharomycetaceae</taxon>
        <taxon>Torulaspora</taxon>
    </lineage>
</organism>
<dbReference type="InterPro" id="IPR014404">
    <property type="entry name" value="Aga2"/>
</dbReference>
<dbReference type="Proteomes" id="UP000515788">
    <property type="component" value="Chromosome 4"/>
</dbReference>
<dbReference type="OrthoDB" id="4069335at2759"/>
<reference evidence="2 3" key="1">
    <citation type="submission" date="2020-06" db="EMBL/GenBank/DDBJ databases">
        <title>The yeast mating-type switching endonuclease HO is a domesticated member of an unorthodox homing genetic element family.</title>
        <authorList>
            <person name="Coughlan A.Y."/>
            <person name="Lombardi L."/>
            <person name="Braun-Galleani S."/>
            <person name="Martos A.R."/>
            <person name="Galeote V."/>
            <person name="Bigey F."/>
            <person name="Dequin S."/>
            <person name="Byrne K.P."/>
            <person name="Wolfe K.H."/>
        </authorList>
    </citation>
    <scope>NUCLEOTIDE SEQUENCE [LARGE SCALE GENOMIC DNA]</scope>
    <source>
        <strain evidence="2 3">CBS764</strain>
    </source>
</reference>